<reference evidence="2 3" key="1">
    <citation type="submission" date="2020-12" db="EMBL/GenBank/DDBJ databases">
        <title>WGS of Thermoactinomyces spp.</title>
        <authorList>
            <person name="Cheng K."/>
        </authorList>
    </citation>
    <scope>NUCLEOTIDE SEQUENCE [LARGE SCALE GENOMIC DNA]</scope>
    <source>
        <strain evidence="3">CICC 10671\DSM 43846</strain>
    </source>
</reference>
<comment type="caution">
    <text evidence="2">The sequence shown here is derived from an EMBL/GenBank/DDBJ whole genome shotgun (WGS) entry which is preliminary data.</text>
</comment>
<name>A0A8I1AEI1_THEIN</name>
<feature type="domain" description="DUF6630" evidence="1">
    <location>
        <begin position="8"/>
        <end position="166"/>
    </location>
</feature>
<evidence type="ECO:0000313" key="2">
    <source>
        <dbReference type="EMBL" id="MBH8595854.1"/>
    </source>
</evidence>
<organism evidence="2 3">
    <name type="scientific">Thermoactinomyces intermedius</name>
    <dbReference type="NCBI Taxonomy" id="2024"/>
    <lineage>
        <taxon>Bacteria</taxon>
        <taxon>Bacillati</taxon>
        <taxon>Bacillota</taxon>
        <taxon>Bacilli</taxon>
        <taxon>Bacillales</taxon>
        <taxon>Thermoactinomycetaceae</taxon>
        <taxon>Thermoactinomyces</taxon>
    </lineage>
</organism>
<protein>
    <recommendedName>
        <fullName evidence="1">DUF6630 domain-containing protein</fullName>
    </recommendedName>
</protein>
<dbReference type="Proteomes" id="UP000633619">
    <property type="component" value="Unassembled WGS sequence"/>
</dbReference>
<dbReference type="Pfam" id="PF20335">
    <property type="entry name" value="DUF6630"/>
    <property type="match status" value="1"/>
</dbReference>
<dbReference type="EMBL" id="JAECVW010000006">
    <property type="protein sequence ID" value="MBH8595854.1"/>
    <property type="molecule type" value="Genomic_DNA"/>
</dbReference>
<keyword evidence="3" id="KW-1185">Reference proteome</keyword>
<evidence type="ECO:0000259" key="1">
    <source>
        <dbReference type="Pfam" id="PF20335"/>
    </source>
</evidence>
<sequence>MQYQPEKLLDLAHFLLPNDPTLAEEVNFCIKNPKEYLLTTMMMDSVPLSNLPWFALIHSLKQRNLIFTFDESLISAWFSTKHDKKSKRFAWVIRDGKWNESHFASSDPVSHPYVRFFFQLANHYLEPLQYVLCSLTPTLHPYTLTILPVQTAKHCQELAFESGYGTLWIEKDLPFQPEPHYGLLIPAFIHLLEKENPFWVS</sequence>
<accession>A0A8I1AEI1</accession>
<dbReference type="InterPro" id="IPR046582">
    <property type="entry name" value="DUF6630"/>
</dbReference>
<proteinExistence type="predicted"/>
<evidence type="ECO:0000313" key="3">
    <source>
        <dbReference type="Proteomes" id="UP000633619"/>
    </source>
</evidence>
<gene>
    <name evidence="2" type="ORF">I8U20_10975</name>
</gene>
<dbReference type="AlphaFoldDB" id="A0A8I1AEI1"/>
<dbReference type="RefSeq" id="WP_181732194.1">
    <property type="nucleotide sequence ID" value="NZ_JACEIR010000006.1"/>
</dbReference>